<evidence type="ECO:0000256" key="1">
    <source>
        <dbReference type="SAM" id="MobiDB-lite"/>
    </source>
</evidence>
<evidence type="ECO:0000313" key="2">
    <source>
        <dbReference type="EMBL" id="EEC19460.1"/>
    </source>
</evidence>
<feature type="compositionally biased region" description="Basic and acidic residues" evidence="1">
    <location>
        <begin position="47"/>
        <end position="60"/>
    </location>
</feature>
<accession>B7QKT8</accession>
<reference evidence="2" key="1">
    <citation type="submission" date="2008-03" db="EMBL/GenBank/DDBJ databases">
        <title>Annotation of Ixodes scapularis.</title>
        <authorList>
            <consortium name="Ixodes scapularis Genome Project Consortium"/>
            <person name="Caler E."/>
            <person name="Hannick L.I."/>
            <person name="Bidwell S."/>
            <person name="Joardar V."/>
            <person name="Thiagarajan M."/>
            <person name="Amedeo P."/>
            <person name="Galinsky K.J."/>
            <person name="Schobel S."/>
            <person name="Inman J."/>
            <person name="Hostetler J."/>
            <person name="Miller J."/>
            <person name="Hammond M."/>
            <person name="Megy K."/>
            <person name="Lawson D."/>
            <person name="Kodira C."/>
            <person name="Sutton G."/>
            <person name="Meyer J."/>
            <person name="Hill C.A."/>
            <person name="Birren B."/>
            <person name="Nene V."/>
            <person name="Collins F."/>
            <person name="Alarcon-Chaidez F."/>
            <person name="Wikel S."/>
            <person name="Strausberg R."/>
        </authorList>
    </citation>
    <scope>NUCLEOTIDE SEQUENCE [LARGE SCALE GENOMIC DNA]</scope>
    <source>
        <strain evidence="2">Wikel colony</strain>
    </source>
</reference>
<name>B7QKT8_IXOSC</name>
<dbReference type="KEGG" id="isc:8042751"/>
<feature type="non-terminal residue" evidence="2">
    <location>
        <position position="169"/>
    </location>
</feature>
<dbReference type="PaxDb" id="6945-B7QKT8"/>
<proteinExistence type="predicted"/>
<dbReference type="VEuPathDB" id="VectorBase:ISCW023453"/>
<feature type="region of interest" description="Disordered" evidence="1">
    <location>
        <begin position="1"/>
        <end position="83"/>
    </location>
</feature>
<dbReference type="AlphaFoldDB" id="B7QKT8"/>
<gene>
    <name evidence="2" type="ORF">IscW_ISCW023453</name>
</gene>
<dbReference type="EMBL" id="DS961919">
    <property type="protein sequence ID" value="EEC19460.1"/>
    <property type="molecule type" value="Genomic_DNA"/>
</dbReference>
<protein>
    <submittedName>
        <fullName evidence="2">Uncharacterized protein</fullName>
    </submittedName>
</protein>
<organism>
    <name type="scientific">Ixodes scapularis</name>
    <name type="common">Black-legged tick</name>
    <name type="synonym">Deer tick</name>
    <dbReference type="NCBI Taxonomy" id="6945"/>
    <lineage>
        <taxon>Eukaryota</taxon>
        <taxon>Metazoa</taxon>
        <taxon>Ecdysozoa</taxon>
        <taxon>Arthropoda</taxon>
        <taxon>Chelicerata</taxon>
        <taxon>Arachnida</taxon>
        <taxon>Acari</taxon>
        <taxon>Parasitiformes</taxon>
        <taxon>Ixodida</taxon>
        <taxon>Ixodoidea</taxon>
        <taxon>Ixodidae</taxon>
        <taxon>Ixodinae</taxon>
        <taxon>Ixodes</taxon>
    </lineage>
</organism>
<dbReference type="OrthoDB" id="8250712at2759"/>
<dbReference type="VEuPathDB" id="VectorBase:ISCI023453"/>
<sequence length="169" mass="18706">MRLQGHPGRCRREQVLEVQGLARQKAKVGRRHEDQVGTKQRPSHNSKHGEGRPVDSELRSGNRRRLAPCSPTSRSPGLPTLPEYLHPRTFPLVPRFNVCPATPQPSPQDGFCTKCPALTPTQRPEPSVDALSTERRCCVLASKPCRSRVQRASTCQQRPLGTPYVSSAG</sequence>